<dbReference type="InterPro" id="IPR050950">
    <property type="entry name" value="HTH-type_LysR_regulators"/>
</dbReference>
<dbReference type="Proteomes" id="UP001138661">
    <property type="component" value="Unassembled WGS sequence"/>
</dbReference>
<evidence type="ECO:0000256" key="1">
    <source>
        <dbReference type="ARBA" id="ARBA00023015"/>
    </source>
</evidence>
<dbReference type="AlphaFoldDB" id="A0A9X1K0A1"/>
<dbReference type="GO" id="GO:0003677">
    <property type="term" value="F:DNA binding"/>
    <property type="evidence" value="ECO:0007669"/>
    <property type="project" value="UniProtKB-KW"/>
</dbReference>
<dbReference type="GO" id="GO:0003700">
    <property type="term" value="F:DNA-binding transcription factor activity"/>
    <property type="evidence" value="ECO:0007669"/>
    <property type="project" value="InterPro"/>
</dbReference>
<feature type="domain" description="HTH lysR-type" evidence="4">
    <location>
        <begin position="1"/>
        <end position="53"/>
    </location>
</feature>
<protein>
    <submittedName>
        <fullName evidence="5">LysR family transcriptional regulator</fullName>
    </submittedName>
</protein>
<accession>A0A9X1K0A1</accession>
<sequence length="277" mass="29429">MRILIAVVDGGSFAAAGDAVGRSHSAISLQIKGLEEELGVVLFDRLVRPPMPTVKCRALADHARKIIALFDAAEDIVHDQLVRGKLVIGAVPTVLSSFLPRALAELKTLHPDLSFDVHSGSSDSLAEQLAQGDLDIVICTKPPQPINGLEWHLIAHEPMVVIAPKEAEGNDETLLTTQPFIWFNRKTWAGSGIEAELKARDIRVQATMEIDSLDAIAAMVREGLGVSIVPHCRGAPGVWPGLRSVSFGAPPFVRDVGALVAAGGLSDPLIATFLAAV</sequence>
<dbReference type="InterPro" id="IPR005119">
    <property type="entry name" value="LysR_subst-bd"/>
</dbReference>
<evidence type="ECO:0000256" key="3">
    <source>
        <dbReference type="ARBA" id="ARBA00023163"/>
    </source>
</evidence>
<keyword evidence="2" id="KW-0238">DNA-binding</keyword>
<dbReference type="PANTHER" id="PTHR30419">
    <property type="entry name" value="HTH-TYPE TRANSCRIPTIONAL REGULATOR YBHD"/>
    <property type="match status" value="1"/>
</dbReference>
<dbReference type="PROSITE" id="PS50931">
    <property type="entry name" value="HTH_LYSR"/>
    <property type="match status" value="1"/>
</dbReference>
<proteinExistence type="predicted"/>
<dbReference type="Pfam" id="PF00126">
    <property type="entry name" value="HTH_1"/>
    <property type="match status" value="1"/>
</dbReference>
<keyword evidence="6" id="KW-1185">Reference proteome</keyword>
<name>A0A9X1K0A1_9RHOB</name>
<dbReference type="Pfam" id="PF03466">
    <property type="entry name" value="LysR_substrate"/>
    <property type="match status" value="1"/>
</dbReference>
<gene>
    <name evidence="5" type="ORF">KX928_00570</name>
</gene>
<evidence type="ECO:0000313" key="6">
    <source>
        <dbReference type="Proteomes" id="UP001138661"/>
    </source>
</evidence>
<evidence type="ECO:0000256" key="2">
    <source>
        <dbReference type="ARBA" id="ARBA00023125"/>
    </source>
</evidence>
<dbReference type="GO" id="GO:0005829">
    <property type="term" value="C:cytosol"/>
    <property type="evidence" value="ECO:0007669"/>
    <property type="project" value="TreeGrafter"/>
</dbReference>
<dbReference type="InterPro" id="IPR000847">
    <property type="entry name" value="LysR_HTH_N"/>
</dbReference>
<reference evidence="5" key="1">
    <citation type="submission" date="2021-07" db="EMBL/GenBank/DDBJ databases">
        <title>Roseobacter insulae sp. nov., isolated from a tidal flat.</title>
        <authorList>
            <person name="Park S."/>
            <person name="Yoon J.-H."/>
        </authorList>
    </citation>
    <scope>NUCLEOTIDE SEQUENCE</scope>
    <source>
        <strain evidence="5">YSTF-M11</strain>
    </source>
</reference>
<evidence type="ECO:0000259" key="4">
    <source>
        <dbReference type="PROSITE" id="PS50931"/>
    </source>
</evidence>
<comment type="caution">
    <text evidence="5">The sequence shown here is derived from an EMBL/GenBank/DDBJ whole genome shotgun (WGS) entry which is preliminary data.</text>
</comment>
<dbReference type="RefSeq" id="WP_219497772.1">
    <property type="nucleotide sequence ID" value="NZ_JAHXDN010000001.1"/>
</dbReference>
<dbReference type="EMBL" id="JAHXDN010000001">
    <property type="protein sequence ID" value="MBW4706273.1"/>
    <property type="molecule type" value="Genomic_DNA"/>
</dbReference>
<keyword evidence="3" id="KW-0804">Transcription</keyword>
<organism evidence="5 6">
    <name type="scientific">Roseobacter insulae</name>
    <dbReference type="NCBI Taxonomy" id="2859783"/>
    <lineage>
        <taxon>Bacteria</taxon>
        <taxon>Pseudomonadati</taxon>
        <taxon>Pseudomonadota</taxon>
        <taxon>Alphaproteobacteria</taxon>
        <taxon>Rhodobacterales</taxon>
        <taxon>Roseobacteraceae</taxon>
        <taxon>Roseobacter</taxon>
    </lineage>
</organism>
<keyword evidence="1" id="KW-0805">Transcription regulation</keyword>
<evidence type="ECO:0000313" key="5">
    <source>
        <dbReference type="EMBL" id="MBW4706273.1"/>
    </source>
</evidence>